<evidence type="ECO:0000256" key="1">
    <source>
        <dbReference type="SAM" id="Phobius"/>
    </source>
</evidence>
<dbReference type="RefSeq" id="WP_313844388.1">
    <property type="nucleotide sequence ID" value="NZ_JAVLAM010000001.1"/>
</dbReference>
<dbReference type="Proteomes" id="UP001254075">
    <property type="component" value="Unassembled WGS sequence"/>
</dbReference>
<evidence type="ECO:0000259" key="4">
    <source>
        <dbReference type="Pfam" id="PF11797"/>
    </source>
</evidence>
<dbReference type="Pfam" id="PF11797">
    <property type="entry name" value="WxLIP_HBD"/>
    <property type="match status" value="1"/>
</dbReference>
<dbReference type="Gene3D" id="2.60.40.1710">
    <property type="entry name" value="Subtilisin-like superfamily"/>
    <property type="match status" value="1"/>
</dbReference>
<comment type="caution">
    <text evidence="5">The sequence shown here is derived from an EMBL/GenBank/DDBJ whole genome shotgun (WGS) entry which is preliminary data.</text>
</comment>
<accession>A0AAW8VZM3</accession>
<organism evidence="5 6">
    <name type="scientific">Levilactobacillus namurensis</name>
    <dbReference type="NCBI Taxonomy" id="380393"/>
    <lineage>
        <taxon>Bacteria</taxon>
        <taxon>Bacillati</taxon>
        <taxon>Bacillota</taxon>
        <taxon>Bacilli</taxon>
        <taxon>Lactobacillales</taxon>
        <taxon>Lactobacillaceae</taxon>
        <taxon>Levilactobacillus</taxon>
    </lineage>
</organism>
<evidence type="ECO:0000313" key="6">
    <source>
        <dbReference type="Proteomes" id="UP001254075"/>
    </source>
</evidence>
<dbReference type="InterPro" id="IPR021759">
    <property type="entry name" value="WxLIP_HBD"/>
</dbReference>
<dbReference type="Pfam" id="PF06030">
    <property type="entry name" value="WxLIP_PGBD"/>
    <property type="match status" value="1"/>
</dbReference>
<feature type="chain" id="PRO_5044015583" evidence="2">
    <location>
        <begin position="28"/>
        <end position="339"/>
    </location>
</feature>
<proteinExistence type="predicted"/>
<keyword evidence="1" id="KW-0472">Membrane</keyword>
<feature type="domain" description="WxL Interacting Protein host binding" evidence="4">
    <location>
        <begin position="165"/>
        <end position="297"/>
    </location>
</feature>
<dbReference type="EMBL" id="JAVLAM010000001">
    <property type="protein sequence ID" value="MDT7013141.1"/>
    <property type="molecule type" value="Genomic_DNA"/>
</dbReference>
<dbReference type="AlphaFoldDB" id="A0AAW8VZM3"/>
<evidence type="ECO:0000313" key="5">
    <source>
        <dbReference type="EMBL" id="MDT7013141.1"/>
    </source>
</evidence>
<keyword evidence="1" id="KW-0812">Transmembrane</keyword>
<sequence>MRKFWQGLLVLGALLVGGLMTEAPAHAAAVGYTVQVVKPKNQDDKTVGYFALRTHPNAQQTLEVIVHNQTDRPQKFNVHVTQAVTNSNGIIDYSQYDPQLDPSLKVKMRDLFAKRQQTITVPANGQVPVKVTYQMPAQRLRGCVLGGIYVIQAQPQQVKQTKAKIRLRDIFAYAVSIRLRESPHNVTPDLRMNRVGVAQVDRQNLVTANLQNFEPGILSGMSVQASVKARNGLRPILRQDQKPLGMAPNSNFNFGLPWGNHRLKAGPYTLELTAHGDGQTWHFVRNFTITSQELRKLGPTNPTKPNNWLYLLLAVIIALLLALIAYLLYRNHQARTQRQ</sequence>
<name>A0AAW8VZM3_9LACO</name>
<evidence type="ECO:0000256" key="2">
    <source>
        <dbReference type="SAM" id="SignalP"/>
    </source>
</evidence>
<keyword evidence="1" id="KW-1133">Transmembrane helix</keyword>
<protein>
    <submittedName>
        <fullName evidence="5">DUF916 and DUF3324 domain-containing protein</fullName>
    </submittedName>
</protein>
<gene>
    <name evidence="5" type="ORF">RI532_01690</name>
</gene>
<evidence type="ECO:0000259" key="3">
    <source>
        <dbReference type="Pfam" id="PF06030"/>
    </source>
</evidence>
<dbReference type="InterPro" id="IPR010317">
    <property type="entry name" value="WxLIP_PGBD"/>
</dbReference>
<feature type="signal peptide" evidence="2">
    <location>
        <begin position="1"/>
        <end position="27"/>
    </location>
</feature>
<feature type="transmembrane region" description="Helical" evidence="1">
    <location>
        <begin position="308"/>
        <end position="329"/>
    </location>
</feature>
<feature type="domain" description="WxL Interacting Protein peptidoglycan binding" evidence="3">
    <location>
        <begin position="32"/>
        <end position="151"/>
    </location>
</feature>
<keyword evidence="2" id="KW-0732">Signal</keyword>
<reference evidence="5" key="1">
    <citation type="submission" date="2023-08" db="EMBL/GenBank/DDBJ databases">
        <authorList>
            <person name="Page C.A."/>
            <person name="Perez-Diaz I.M."/>
        </authorList>
    </citation>
    <scope>NUCLEOTIDE SEQUENCE</scope>
    <source>
        <strain evidence="5">3.8.38</strain>
    </source>
</reference>